<reference evidence="1" key="1">
    <citation type="submission" date="2018-05" db="EMBL/GenBank/DDBJ databases">
        <authorList>
            <person name="Lanie J.A."/>
            <person name="Ng W.-L."/>
            <person name="Kazmierczak K.M."/>
            <person name="Andrzejewski T.M."/>
            <person name="Davidsen T.M."/>
            <person name="Wayne K.J."/>
            <person name="Tettelin H."/>
            <person name="Glass J.I."/>
            <person name="Rusch D."/>
            <person name="Podicherti R."/>
            <person name="Tsui H.-C.T."/>
            <person name="Winkler M.E."/>
        </authorList>
    </citation>
    <scope>NUCLEOTIDE SEQUENCE</scope>
</reference>
<name>A0A382WWN4_9ZZZZ</name>
<evidence type="ECO:0000313" key="1">
    <source>
        <dbReference type="EMBL" id="SVD62745.1"/>
    </source>
</evidence>
<accession>A0A382WWN4</accession>
<gene>
    <name evidence="1" type="ORF">METZ01_LOCUS415599</name>
</gene>
<feature type="non-terminal residue" evidence="1">
    <location>
        <position position="85"/>
    </location>
</feature>
<proteinExistence type="predicted"/>
<dbReference type="AlphaFoldDB" id="A0A382WWN4"/>
<protein>
    <submittedName>
        <fullName evidence="1">Uncharacterized protein</fullName>
    </submittedName>
</protein>
<organism evidence="1">
    <name type="scientific">marine metagenome</name>
    <dbReference type="NCBI Taxonomy" id="408172"/>
    <lineage>
        <taxon>unclassified sequences</taxon>
        <taxon>metagenomes</taxon>
        <taxon>ecological metagenomes</taxon>
    </lineage>
</organism>
<sequence>MGVEPISTVGRPLTVHNTQTTTWSDEFMPKQLYNLEELTPEWRELREKTIAFCKTKNHSDSSIGNAERISICVASNMMSLGISEP</sequence>
<dbReference type="EMBL" id="UINC01162793">
    <property type="protein sequence ID" value="SVD62745.1"/>
    <property type="molecule type" value="Genomic_DNA"/>
</dbReference>